<dbReference type="Pfam" id="PF03705">
    <property type="entry name" value="CheR_N"/>
    <property type="match status" value="1"/>
</dbReference>
<evidence type="ECO:0000313" key="7">
    <source>
        <dbReference type="EMBL" id="NSX55485.1"/>
    </source>
</evidence>
<dbReference type="SUPFAM" id="SSF47757">
    <property type="entry name" value="Chemotaxis receptor methyltransferase CheR, N-terminal domain"/>
    <property type="match status" value="1"/>
</dbReference>
<dbReference type="InterPro" id="IPR050903">
    <property type="entry name" value="Bact_Chemotaxis_MeTrfase"/>
</dbReference>
<dbReference type="PIRSF" id="PIRSF000410">
    <property type="entry name" value="CheR"/>
    <property type="match status" value="1"/>
</dbReference>
<dbReference type="InterPro" id="IPR026024">
    <property type="entry name" value="Chemotaxis_MeTrfase_CheR"/>
</dbReference>
<evidence type="ECO:0000256" key="1">
    <source>
        <dbReference type="ARBA" id="ARBA00001541"/>
    </source>
</evidence>
<accession>A0ABX2ISG3</accession>
<evidence type="ECO:0000256" key="2">
    <source>
        <dbReference type="ARBA" id="ARBA00022603"/>
    </source>
</evidence>
<dbReference type="SMART" id="SM00138">
    <property type="entry name" value="MeTrc"/>
    <property type="match status" value="1"/>
</dbReference>
<feature type="domain" description="CheR-type methyltransferase" evidence="6">
    <location>
        <begin position="1"/>
        <end position="278"/>
    </location>
</feature>
<proteinExistence type="predicted"/>
<keyword evidence="4 5" id="KW-0949">S-adenosyl-L-methionine</keyword>
<dbReference type="InterPro" id="IPR022642">
    <property type="entry name" value="CheR_C"/>
</dbReference>
<keyword evidence="8" id="KW-1185">Reference proteome</keyword>
<dbReference type="PANTHER" id="PTHR24422:SF19">
    <property type="entry name" value="CHEMOTAXIS PROTEIN METHYLTRANSFERASE"/>
    <property type="match status" value="1"/>
</dbReference>
<reference evidence="7 8" key="1">
    <citation type="submission" date="2020-06" db="EMBL/GenBank/DDBJ databases">
        <title>Sulfitobacter algicola sp. nov., isolated from green algae.</title>
        <authorList>
            <person name="Wang C."/>
        </authorList>
    </citation>
    <scope>NUCLEOTIDE SEQUENCE [LARGE SCALE GENOMIC DNA]</scope>
    <source>
        <strain evidence="7 8">1151</strain>
    </source>
</reference>
<dbReference type="InterPro" id="IPR029063">
    <property type="entry name" value="SAM-dependent_MTases_sf"/>
</dbReference>
<dbReference type="Proteomes" id="UP000777935">
    <property type="component" value="Unassembled WGS sequence"/>
</dbReference>
<gene>
    <name evidence="7" type="ORF">HRQ87_11780</name>
</gene>
<dbReference type="Gene3D" id="1.10.155.10">
    <property type="entry name" value="Chemotaxis receptor methyltransferase CheR, N-terminal domain"/>
    <property type="match status" value="1"/>
</dbReference>
<name>A0ABX2ISG3_9RHOB</name>
<keyword evidence="2 5" id="KW-0489">Methyltransferase</keyword>
<dbReference type="PANTHER" id="PTHR24422">
    <property type="entry name" value="CHEMOTAXIS PROTEIN METHYLTRANSFERASE"/>
    <property type="match status" value="1"/>
</dbReference>
<comment type="function">
    <text evidence="5">Methylation of the membrane-bound methyl-accepting chemotaxis proteins (MCP) to form gamma-glutamyl methyl ester residues in MCP.</text>
</comment>
<sequence>MTAQTIPDAHFVQLADLAYSEAGLMIPHGKKSMIHSRLSNRLRRLNIADFGAYHAYVTSPEGEQERKHMISALTTNVTSFFREDHHFNALREDILPELLNKARNGQSVRIWSAGCSSGQEAFSIAMTLADCVSNIGNLDIKILATDIDTNMIATARRGFYSETDVSGIPGKYRDKHLSPASSNNQSGYVMSKALQDLIAFRELNLLSDWPMKKKIDVIFCRNVVIYFDEQTQSKLWEKFKDVMHPEGWLLLGHSERLGDQDIDGMQSVGVTTYRKTTLPKQANVKRKKNGA</sequence>
<evidence type="ECO:0000259" key="6">
    <source>
        <dbReference type="PROSITE" id="PS50123"/>
    </source>
</evidence>
<comment type="catalytic activity">
    <reaction evidence="1 5">
        <text>L-glutamyl-[protein] + S-adenosyl-L-methionine = [protein]-L-glutamate 5-O-methyl ester + S-adenosyl-L-homocysteine</text>
        <dbReference type="Rhea" id="RHEA:24452"/>
        <dbReference type="Rhea" id="RHEA-COMP:10208"/>
        <dbReference type="Rhea" id="RHEA-COMP:10311"/>
        <dbReference type="ChEBI" id="CHEBI:29973"/>
        <dbReference type="ChEBI" id="CHEBI:57856"/>
        <dbReference type="ChEBI" id="CHEBI:59789"/>
        <dbReference type="ChEBI" id="CHEBI:82795"/>
        <dbReference type="EC" id="2.1.1.80"/>
    </reaction>
</comment>
<dbReference type="EMBL" id="JABUFE010000006">
    <property type="protein sequence ID" value="NSX55485.1"/>
    <property type="molecule type" value="Genomic_DNA"/>
</dbReference>
<dbReference type="Gene3D" id="3.40.50.150">
    <property type="entry name" value="Vaccinia Virus protein VP39"/>
    <property type="match status" value="1"/>
</dbReference>
<dbReference type="PROSITE" id="PS50123">
    <property type="entry name" value="CHER"/>
    <property type="match status" value="1"/>
</dbReference>
<dbReference type="RefSeq" id="WP_174138527.1">
    <property type="nucleotide sequence ID" value="NZ_JABUFE010000006.1"/>
</dbReference>
<evidence type="ECO:0000313" key="8">
    <source>
        <dbReference type="Proteomes" id="UP000777935"/>
    </source>
</evidence>
<dbReference type="EC" id="2.1.1.80" evidence="5"/>
<dbReference type="InterPro" id="IPR022641">
    <property type="entry name" value="CheR_N"/>
</dbReference>
<protein>
    <recommendedName>
        <fullName evidence="5">Chemotaxis protein methyltransferase</fullName>
        <ecNumber evidence="5">2.1.1.80</ecNumber>
    </recommendedName>
</protein>
<evidence type="ECO:0000256" key="3">
    <source>
        <dbReference type="ARBA" id="ARBA00022679"/>
    </source>
</evidence>
<evidence type="ECO:0000256" key="5">
    <source>
        <dbReference type="PIRNR" id="PIRNR000410"/>
    </source>
</evidence>
<dbReference type="InterPro" id="IPR000780">
    <property type="entry name" value="CheR_MeTrfase"/>
</dbReference>
<organism evidence="7 8">
    <name type="scientific">Parasulfitobacter algicola</name>
    <dbReference type="NCBI Taxonomy" id="2614809"/>
    <lineage>
        <taxon>Bacteria</taxon>
        <taxon>Pseudomonadati</taxon>
        <taxon>Pseudomonadota</taxon>
        <taxon>Alphaproteobacteria</taxon>
        <taxon>Rhodobacterales</taxon>
        <taxon>Roseobacteraceae</taxon>
        <taxon>Parasulfitobacter</taxon>
    </lineage>
</organism>
<evidence type="ECO:0000256" key="4">
    <source>
        <dbReference type="ARBA" id="ARBA00022691"/>
    </source>
</evidence>
<dbReference type="SUPFAM" id="SSF53335">
    <property type="entry name" value="S-adenosyl-L-methionine-dependent methyltransferases"/>
    <property type="match status" value="1"/>
</dbReference>
<dbReference type="InterPro" id="IPR036804">
    <property type="entry name" value="CheR_N_sf"/>
</dbReference>
<dbReference type="Pfam" id="PF01739">
    <property type="entry name" value="CheR"/>
    <property type="match status" value="1"/>
</dbReference>
<comment type="caution">
    <text evidence="7">The sequence shown here is derived from an EMBL/GenBank/DDBJ whole genome shotgun (WGS) entry which is preliminary data.</text>
</comment>
<dbReference type="PRINTS" id="PR00996">
    <property type="entry name" value="CHERMTFRASE"/>
</dbReference>
<keyword evidence="3 5" id="KW-0808">Transferase</keyword>